<evidence type="ECO:0000256" key="1">
    <source>
        <dbReference type="SAM" id="Phobius"/>
    </source>
</evidence>
<dbReference type="Proteomes" id="UP000030647">
    <property type="component" value="Unassembled WGS sequence"/>
</dbReference>
<dbReference type="AlphaFoldDB" id="U4TT44"/>
<name>U4TT44_9LACO</name>
<keyword evidence="1" id="KW-0812">Transmembrane</keyword>
<accession>U4TT44</accession>
<dbReference type="EMBL" id="KI271582">
    <property type="protein sequence ID" value="ERL66595.1"/>
    <property type="molecule type" value="Genomic_DNA"/>
</dbReference>
<keyword evidence="1" id="KW-1133">Transmembrane helix</keyword>
<evidence type="ECO:0000313" key="2">
    <source>
        <dbReference type="EMBL" id="ERL66595.1"/>
    </source>
</evidence>
<protein>
    <submittedName>
        <fullName evidence="2">Uncharacterized protein</fullName>
    </submittedName>
</protein>
<evidence type="ECO:0000313" key="3">
    <source>
        <dbReference type="Proteomes" id="UP000030647"/>
    </source>
</evidence>
<keyword evidence="3" id="KW-1185">Reference proteome</keyword>
<keyword evidence="1" id="KW-0472">Membrane</keyword>
<organism evidence="2 3">
    <name type="scientific">Schleiferilactobacillus shenzhenensis LY-73</name>
    <dbReference type="NCBI Taxonomy" id="1231336"/>
    <lineage>
        <taxon>Bacteria</taxon>
        <taxon>Bacillati</taxon>
        <taxon>Bacillota</taxon>
        <taxon>Bacilli</taxon>
        <taxon>Lactobacillales</taxon>
        <taxon>Lactobacillaceae</taxon>
        <taxon>Schleiferilactobacillus</taxon>
    </lineage>
</organism>
<feature type="transmembrane region" description="Helical" evidence="1">
    <location>
        <begin position="24"/>
        <end position="46"/>
    </location>
</feature>
<reference evidence="3" key="1">
    <citation type="journal article" date="2013" name="Genome Announc.">
        <title>Whole-Genome Sequencing of Lactobacillus shenzhenensis Strain LY-73T.</title>
        <authorList>
            <person name="Lin Z."/>
            <person name="Liu Z."/>
            <person name="Yang R."/>
            <person name="Zou Y."/>
            <person name="Wan D."/>
            <person name="Chen J."/>
            <person name="Guo M."/>
            <person name="Zhao J."/>
            <person name="Fang C."/>
            <person name="Yang R."/>
            <person name="Liu F."/>
        </authorList>
    </citation>
    <scope>NUCLEOTIDE SEQUENCE [LARGE SCALE GENOMIC DNA]</scope>
    <source>
        <strain evidence="3">LY-73</strain>
    </source>
</reference>
<proteinExistence type="predicted"/>
<dbReference type="HOGENOM" id="CLU_3169628_0_0_9"/>
<gene>
    <name evidence="2" type="ORF">L248_0274</name>
</gene>
<sequence>MLIAGAVGLSLHFRNDLFAGTTRWMLKAILFMLTVVLILIVVGEFMR</sequence>